<dbReference type="SUPFAM" id="SSF82861">
    <property type="entry name" value="Mechanosensitive channel protein MscS (YggB), transmembrane region"/>
    <property type="match status" value="1"/>
</dbReference>
<dbReference type="EMBL" id="QETA01000002">
    <property type="protein sequence ID" value="PWF24036.1"/>
    <property type="molecule type" value="Genomic_DNA"/>
</dbReference>
<keyword evidence="4 6" id="KW-1133">Transmembrane helix</keyword>
<gene>
    <name evidence="9" type="ORF">DD235_06855</name>
</gene>
<feature type="domain" description="Mechanosensitive ion channel MscS" evidence="8">
    <location>
        <begin position="383"/>
        <end position="448"/>
    </location>
</feature>
<feature type="transmembrane region" description="Helical" evidence="6">
    <location>
        <begin position="220"/>
        <end position="242"/>
    </location>
</feature>
<feature type="signal peptide" evidence="7">
    <location>
        <begin position="1"/>
        <end position="21"/>
    </location>
</feature>
<accession>A0A2V1K1Q1</accession>
<evidence type="ECO:0000256" key="6">
    <source>
        <dbReference type="SAM" id="Phobius"/>
    </source>
</evidence>
<evidence type="ECO:0000256" key="5">
    <source>
        <dbReference type="ARBA" id="ARBA00023136"/>
    </source>
</evidence>
<protein>
    <recommendedName>
        <fullName evidence="8">Mechanosensitive ion channel MscS domain-containing protein</fullName>
    </recommendedName>
</protein>
<dbReference type="Proteomes" id="UP000245212">
    <property type="component" value="Unassembled WGS sequence"/>
</dbReference>
<dbReference type="SUPFAM" id="SSF50182">
    <property type="entry name" value="Sm-like ribonucleoproteins"/>
    <property type="match status" value="1"/>
</dbReference>
<dbReference type="Gene3D" id="1.10.287.1260">
    <property type="match status" value="1"/>
</dbReference>
<evidence type="ECO:0000313" key="9">
    <source>
        <dbReference type="EMBL" id="PWF24036.1"/>
    </source>
</evidence>
<dbReference type="PANTHER" id="PTHR30566:SF5">
    <property type="entry name" value="MECHANOSENSITIVE ION CHANNEL PROTEIN 1, MITOCHONDRIAL-RELATED"/>
    <property type="match status" value="1"/>
</dbReference>
<dbReference type="InterPro" id="IPR010920">
    <property type="entry name" value="LSM_dom_sf"/>
</dbReference>
<organism evidence="9 10">
    <name type="scientific">Corticimicrobacter populi</name>
    <dbReference type="NCBI Taxonomy" id="2175229"/>
    <lineage>
        <taxon>Bacteria</taxon>
        <taxon>Pseudomonadati</taxon>
        <taxon>Pseudomonadota</taxon>
        <taxon>Betaproteobacteria</taxon>
        <taxon>Burkholderiales</taxon>
        <taxon>Alcaligenaceae</taxon>
        <taxon>Corticimicrobacter</taxon>
    </lineage>
</organism>
<feature type="transmembrane region" description="Helical" evidence="6">
    <location>
        <begin position="263"/>
        <end position="282"/>
    </location>
</feature>
<dbReference type="InterPro" id="IPR006685">
    <property type="entry name" value="MscS_channel_2nd"/>
</dbReference>
<feature type="chain" id="PRO_5015846959" description="Mechanosensitive ion channel MscS domain-containing protein" evidence="7">
    <location>
        <begin position="22"/>
        <end position="572"/>
    </location>
</feature>
<evidence type="ECO:0000256" key="2">
    <source>
        <dbReference type="ARBA" id="ARBA00008017"/>
    </source>
</evidence>
<dbReference type="InterPro" id="IPR011014">
    <property type="entry name" value="MscS_channel_TM-2"/>
</dbReference>
<keyword evidence="10" id="KW-1185">Reference proteome</keyword>
<reference evidence="10" key="1">
    <citation type="submission" date="2018-05" db="EMBL/GenBank/DDBJ databases">
        <authorList>
            <person name="Li Y."/>
        </authorList>
    </citation>
    <scope>NUCLEOTIDE SEQUENCE [LARGE SCALE GENOMIC DNA]</scope>
    <source>
        <strain evidence="10">3d-2-2</strain>
    </source>
</reference>
<keyword evidence="7" id="KW-0732">Signal</keyword>
<dbReference type="InterPro" id="IPR023408">
    <property type="entry name" value="MscS_beta-dom_sf"/>
</dbReference>
<comment type="caution">
    <text evidence="9">The sequence shown here is derived from an EMBL/GenBank/DDBJ whole genome shotgun (WGS) entry which is preliminary data.</text>
</comment>
<feature type="transmembrane region" description="Helical" evidence="6">
    <location>
        <begin position="294"/>
        <end position="313"/>
    </location>
</feature>
<keyword evidence="5 6" id="KW-0472">Membrane</keyword>
<evidence type="ECO:0000256" key="1">
    <source>
        <dbReference type="ARBA" id="ARBA00004141"/>
    </source>
</evidence>
<dbReference type="GO" id="GO:0016020">
    <property type="term" value="C:membrane"/>
    <property type="evidence" value="ECO:0007669"/>
    <property type="project" value="UniProtKB-SubCell"/>
</dbReference>
<evidence type="ECO:0000259" key="8">
    <source>
        <dbReference type="Pfam" id="PF00924"/>
    </source>
</evidence>
<dbReference type="Pfam" id="PF00924">
    <property type="entry name" value="MS_channel_2nd"/>
    <property type="match status" value="1"/>
</dbReference>
<evidence type="ECO:0000313" key="10">
    <source>
        <dbReference type="Proteomes" id="UP000245212"/>
    </source>
</evidence>
<dbReference type="PANTHER" id="PTHR30566">
    <property type="entry name" value="YNAI-RELATED MECHANOSENSITIVE ION CHANNEL"/>
    <property type="match status" value="1"/>
</dbReference>
<dbReference type="GO" id="GO:0008381">
    <property type="term" value="F:mechanosensitive monoatomic ion channel activity"/>
    <property type="evidence" value="ECO:0007669"/>
    <property type="project" value="UniProtKB-ARBA"/>
</dbReference>
<dbReference type="RefSeq" id="WP_109061314.1">
    <property type="nucleotide sequence ID" value="NZ_QETA01000002.1"/>
</dbReference>
<feature type="transmembrane region" description="Helical" evidence="6">
    <location>
        <begin position="358"/>
        <end position="379"/>
    </location>
</feature>
<name>A0A2V1K1Q1_9BURK</name>
<evidence type="ECO:0000256" key="3">
    <source>
        <dbReference type="ARBA" id="ARBA00022692"/>
    </source>
</evidence>
<comment type="similarity">
    <text evidence="2">Belongs to the MscS (TC 1.A.23) family.</text>
</comment>
<evidence type="ECO:0000256" key="4">
    <source>
        <dbReference type="ARBA" id="ARBA00022989"/>
    </source>
</evidence>
<proteinExistence type="inferred from homology"/>
<dbReference type="Gene3D" id="2.30.30.60">
    <property type="match status" value="1"/>
</dbReference>
<feature type="transmembrane region" description="Helical" evidence="6">
    <location>
        <begin position="334"/>
        <end position="352"/>
    </location>
</feature>
<evidence type="ECO:0000256" key="7">
    <source>
        <dbReference type="SAM" id="SignalP"/>
    </source>
</evidence>
<sequence length="572" mass="63593">MRKFLLLLLMGLCSVISVAQAAEATRPLEPINRTSPRDTYQSFLAAVQRLEHDYAAYVADKSNAQVPQLRRDLQRIRNVMDLENLPPATRAKIGNAATGYLYDILARLPPLDPASIPGPAEDGTLDEQKLPSRWTVPGTDIQIARVSDGPYAGEYRFTPESIQHLREYYFSIVDQPVLNPRIYPLMHRTQINATGPLIPDALVLSLPESLTGTYYFDAPLWKILAVVIVILSALLIAALWAVTAVRLSRRASLAGRRWWQLTIPLVILALFSFSEWFIVVQINPAGLFATSESIFVSVVSYLTWAWAAWRFIYFIVDAIISSPRIPENSYDAHLLRLIARIASLGTVCIILINGANEIGIPALGLVAGLGVGGFALALASQSTIENLFGGLSLFADRPFRVGESIKFGDQTAKVERIGPRSSRLRARNGTLCTVPNADLARMHIVNYSMRSQCYMDQHIFLRGDSQPDAVRLLLERLRALLLAEPLLEQDKGWPTVRIIGTRDGHIELWVRANVLTSEYDVFLEIQERILLSLLDMLRELDLKLGRPLDAAAVDMPPASPQGIEAAPTQKTW</sequence>
<comment type="subcellular location">
    <subcellularLocation>
        <location evidence="1">Membrane</location>
        <topology evidence="1">Multi-pass membrane protein</topology>
    </subcellularLocation>
</comment>
<keyword evidence="3 6" id="KW-0812">Transmembrane</keyword>
<dbReference type="AlphaFoldDB" id="A0A2V1K1Q1"/>